<dbReference type="AlphaFoldDB" id="A0A8S0RLG0"/>
<dbReference type="OrthoDB" id="40902at2759"/>
<dbReference type="InterPro" id="IPR011009">
    <property type="entry name" value="Kinase-like_dom_sf"/>
</dbReference>
<dbReference type="PROSITE" id="PS00107">
    <property type="entry name" value="PROTEIN_KINASE_ATP"/>
    <property type="match status" value="1"/>
</dbReference>
<reference evidence="10 11" key="1">
    <citation type="submission" date="2019-12" db="EMBL/GenBank/DDBJ databases">
        <authorList>
            <person name="Alioto T."/>
            <person name="Alioto T."/>
            <person name="Gomez Garrido J."/>
        </authorList>
    </citation>
    <scope>NUCLEOTIDE SEQUENCE [LARGE SCALE GENOMIC DNA]</scope>
</reference>
<accession>A0A8S0RLG0</accession>
<dbReference type="PANTHER" id="PTHR24349">
    <property type="entry name" value="SERINE/THREONINE-PROTEIN KINASE"/>
    <property type="match status" value="1"/>
</dbReference>
<dbReference type="PROSITE" id="PS50011">
    <property type="entry name" value="PROTEIN_KINASE_DOM"/>
    <property type="match status" value="1"/>
</dbReference>
<dbReference type="CDD" id="cd05117">
    <property type="entry name" value="STKc_CAMK"/>
    <property type="match status" value="1"/>
</dbReference>
<dbReference type="Gene3D" id="1.10.510.10">
    <property type="entry name" value="Transferase(Phosphotransferase) domain 1"/>
    <property type="match status" value="1"/>
</dbReference>
<comment type="caution">
    <text evidence="10">The sequence shown here is derived from an EMBL/GenBank/DDBJ whole genome shotgun (WGS) entry which is preliminary data.</text>
</comment>
<dbReference type="Gramene" id="OE9A121741T1">
    <property type="protein sequence ID" value="OE9A121741C1"/>
    <property type="gene ID" value="OE9A121741"/>
</dbReference>
<dbReference type="InterPro" id="IPR017441">
    <property type="entry name" value="Protein_kinase_ATP_BS"/>
</dbReference>
<keyword evidence="11" id="KW-1185">Reference proteome</keyword>
<evidence type="ECO:0000256" key="3">
    <source>
        <dbReference type="ARBA" id="ARBA00022679"/>
    </source>
</evidence>
<evidence type="ECO:0000256" key="8">
    <source>
        <dbReference type="RuleBase" id="RU000304"/>
    </source>
</evidence>
<evidence type="ECO:0000256" key="6">
    <source>
        <dbReference type="ARBA" id="ARBA00022840"/>
    </source>
</evidence>
<dbReference type="Proteomes" id="UP000594638">
    <property type="component" value="Unassembled WGS sequence"/>
</dbReference>
<proteinExistence type="inferred from homology"/>
<evidence type="ECO:0000256" key="2">
    <source>
        <dbReference type="ARBA" id="ARBA00022527"/>
    </source>
</evidence>
<evidence type="ECO:0000256" key="5">
    <source>
        <dbReference type="ARBA" id="ARBA00022777"/>
    </source>
</evidence>
<dbReference type="GO" id="GO:0004674">
    <property type="term" value="F:protein serine/threonine kinase activity"/>
    <property type="evidence" value="ECO:0007669"/>
    <property type="project" value="UniProtKB-KW"/>
</dbReference>
<evidence type="ECO:0000256" key="4">
    <source>
        <dbReference type="ARBA" id="ARBA00022741"/>
    </source>
</evidence>
<evidence type="ECO:0000313" key="11">
    <source>
        <dbReference type="Proteomes" id="UP000594638"/>
    </source>
</evidence>
<gene>
    <name evidence="10" type="ORF">OLEA9_A121741</name>
</gene>
<dbReference type="InterPro" id="IPR050205">
    <property type="entry name" value="CDPK_Ser/Thr_kinases"/>
</dbReference>
<evidence type="ECO:0000313" key="10">
    <source>
        <dbReference type="EMBL" id="CAA2980557.1"/>
    </source>
</evidence>
<keyword evidence="4 7" id="KW-0547">Nucleotide-binding</keyword>
<name>A0A8S0RLG0_OLEEU</name>
<organism evidence="10 11">
    <name type="scientific">Olea europaea subsp. europaea</name>
    <dbReference type="NCBI Taxonomy" id="158383"/>
    <lineage>
        <taxon>Eukaryota</taxon>
        <taxon>Viridiplantae</taxon>
        <taxon>Streptophyta</taxon>
        <taxon>Embryophyta</taxon>
        <taxon>Tracheophyta</taxon>
        <taxon>Spermatophyta</taxon>
        <taxon>Magnoliopsida</taxon>
        <taxon>eudicotyledons</taxon>
        <taxon>Gunneridae</taxon>
        <taxon>Pentapetalae</taxon>
        <taxon>asterids</taxon>
        <taxon>lamiids</taxon>
        <taxon>Lamiales</taxon>
        <taxon>Oleaceae</taxon>
        <taxon>Oleeae</taxon>
        <taxon>Olea</taxon>
    </lineage>
</organism>
<feature type="domain" description="Protein kinase" evidence="9">
    <location>
        <begin position="9"/>
        <end position="268"/>
    </location>
</feature>
<evidence type="ECO:0000256" key="1">
    <source>
        <dbReference type="ARBA" id="ARBA00005354"/>
    </source>
</evidence>
<dbReference type="PROSITE" id="PS00108">
    <property type="entry name" value="PROTEIN_KINASE_ST"/>
    <property type="match status" value="1"/>
</dbReference>
<keyword evidence="2 8" id="KW-0723">Serine/threonine-protein kinase</keyword>
<feature type="binding site" evidence="7">
    <location>
        <position position="38"/>
    </location>
    <ligand>
        <name>ATP</name>
        <dbReference type="ChEBI" id="CHEBI:30616"/>
    </ligand>
</feature>
<protein>
    <submittedName>
        <fullName evidence="10">Phosphoenolpyruvate carboxylase kinase 1-like</fullName>
    </submittedName>
</protein>
<sequence>MTEALRKAYTVKEEIGRGKYGVVFRCHSAITGDCFAVKSIDKRLVQNDAVDRQCLYNEAKIMQLVSSNNHPNVLKIFDIYEDDSFLHIILEYCQSSDLFDRINARPIFTESEALDVMVPLMEAIAHCHRHGIAHRDIKPDNILFNDRNELKLADFGSAEFFNDSQPMSGIVGTPYYVAPEVLAGNCYNEKIDVWSAGVILYIMLAGIPPFYGESAKEIFDAVLRANLRFPMRIFNSVSPGAKDLLRWMLCKDVSRRFSADQVLRHPWMKTSGDTGSMGVLS</sequence>
<dbReference type="SUPFAM" id="SSF56112">
    <property type="entry name" value="Protein kinase-like (PK-like)"/>
    <property type="match status" value="1"/>
</dbReference>
<comment type="similarity">
    <text evidence="1">Belongs to the protein kinase superfamily. CAMK Ser/Thr protein kinase family. CaMK subfamily.</text>
</comment>
<dbReference type="GO" id="GO:0005524">
    <property type="term" value="F:ATP binding"/>
    <property type="evidence" value="ECO:0007669"/>
    <property type="project" value="UniProtKB-UniRule"/>
</dbReference>
<evidence type="ECO:0000259" key="9">
    <source>
        <dbReference type="PROSITE" id="PS50011"/>
    </source>
</evidence>
<dbReference type="PIRSF" id="PIRSF000654">
    <property type="entry name" value="Integrin-linked_kinase"/>
    <property type="match status" value="1"/>
</dbReference>
<dbReference type="InterPro" id="IPR000719">
    <property type="entry name" value="Prot_kinase_dom"/>
</dbReference>
<dbReference type="SMART" id="SM00220">
    <property type="entry name" value="S_TKc"/>
    <property type="match status" value="1"/>
</dbReference>
<dbReference type="FunFam" id="1.10.510.10:FF:000600">
    <property type="entry name" value="Phosphoenolpyruvate carboxylase kinase 2"/>
    <property type="match status" value="1"/>
</dbReference>
<dbReference type="InterPro" id="IPR008271">
    <property type="entry name" value="Ser/Thr_kinase_AS"/>
</dbReference>
<keyword evidence="5 10" id="KW-0418">Kinase</keyword>
<dbReference type="Pfam" id="PF00069">
    <property type="entry name" value="Pkinase"/>
    <property type="match status" value="1"/>
</dbReference>
<evidence type="ECO:0000256" key="7">
    <source>
        <dbReference type="PROSITE-ProRule" id="PRU10141"/>
    </source>
</evidence>
<keyword evidence="3" id="KW-0808">Transferase</keyword>
<dbReference type="EMBL" id="CACTIH010003649">
    <property type="protein sequence ID" value="CAA2980557.1"/>
    <property type="molecule type" value="Genomic_DNA"/>
</dbReference>
<keyword evidence="6 7" id="KW-0067">ATP-binding</keyword>